<dbReference type="SUPFAM" id="SSF47413">
    <property type="entry name" value="lambda repressor-like DNA-binding domains"/>
    <property type="match status" value="1"/>
</dbReference>
<evidence type="ECO:0000259" key="1">
    <source>
        <dbReference type="PROSITE" id="PS50943"/>
    </source>
</evidence>
<protein>
    <submittedName>
        <fullName evidence="2">Transcriptional regulator</fullName>
    </submittedName>
</protein>
<comment type="caution">
    <text evidence="2">The sequence shown here is derived from an EMBL/GenBank/DDBJ whole genome shotgun (WGS) entry which is preliminary data.</text>
</comment>
<gene>
    <name evidence="2" type="ORF">GCM10011394_02370</name>
</gene>
<dbReference type="Proteomes" id="UP000599009">
    <property type="component" value="Unassembled WGS sequence"/>
</dbReference>
<keyword evidence="3" id="KW-1185">Reference proteome</keyword>
<dbReference type="InterPro" id="IPR010982">
    <property type="entry name" value="Lambda_DNA-bd_dom_sf"/>
</dbReference>
<dbReference type="Gene3D" id="1.10.260.40">
    <property type="entry name" value="lambda repressor-like DNA-binding domains"/>
    <property type="match status" value="1"/>
</dbReference>
<feature type="domain" description="HTH cro/C1-type" evidence="1">
    <location>
        <begin position="12"/>
        <end position="64"/>
    </location>
</feature>
<dbReference type="InterPro" id="IPR001387">
    <property type="entry name" value="Cro/C1-type_HTH"/>
</dbReference>
<organism evidence="2 3">
    <name type="scientific">Luteimonas terricola</name>
    <dbReference type="NCBI Taxonomy" id="645597"/>
    <lineage>
        <taxon>Bacteria</taxon>
        <taxon>Pseudomonadati</taxon>
        <taxon>Pseudomonadota</taxon>
        <taxon>Gammaproteobacteria</taxon>
        <taxon>Lysobacterales</taxon>
        <taxon>Lysobacteraceae</taxon>
        <taxon>Luteimonas</taxon>
    </lineage>
</organism>
<dbReference type="EMBL" id="BMME01000001">
    <property type="protein sequence ID" value="GGJ97055.1"/>
    <property type="molecule type" value="Genomic_DNA"/>
</dbReference>
<proteinExistence type="predicted"/>
<dbReference type="Pfam" id="PF01381">
    <property type="entry name" value="HTH_3"/>
    <property type="match status" value="1"/>
</dbReference>
<reference evidence="3" key="1">
    <citation type="journal article" date="2019" name="Int. J. Syst. Evol. Microbiol.">
        <title>The Global Catalogue of Microorganisms (GCM) 10K type strain sequencing project: providing services to taxonomists for standard genome sequencing and annotation.</title>
        <authorList>
            <consortium name="The Broad Institute Genomics Platform"/>
            <consortium name="The Broad Institute Genome Sequencing Center for Infectious Disease"/>
            <person name="Wu L."/>
            <person name="Ma J."/>
        </authorList>
    </citation>
    <scope>NUCLEOTIDE SEQUENCE [LARGE SCALE GENOMIC DNA]</scope>
    <source>
        <strain evidence="3">CGMCC 1.8985</strain>
    </source>
</reference>
<name>A0ABQ2E8A4_9GAMM</name>
<dbReference type="CDD" id="cd00093">
    <property type="entry name" value="HTH_XRE"/>
    <property type="match status" value="1"/>
</dbReference>
<dbReference type="RefSeq" id="WP_132985815.1">
    <property type="nucleotide sequence ID" value="NZ_BMME01000001.1"/>
</dbReference>
<accession>A0ABQ2E8A4</accession>
<dbReference type="SMART" id="SM00530">
    <property type="entry name" value="HTH_XRE"/>
    <property type="match status" value="1"/>
</dbReference>
<sequence>MTTRKPSLPDALRQIRKARGLSQEAFSDVSSRTYLSSLERDLKSPTLNKLAELCEVMEVHPLTLLTLAYAGDSTRKAEDVLEQVRQELKEIVGEGGD</sequence>
<dbReference type="PROSITE" id="PS50943">
    <property type="entry name" value="HTH_CROC1"/>
    <property type="match status" value="1"/>
</dbReference>
<evidence type="ECO:0000313" key="3">
    <source>
        <dbReference type="Proteomes" id="UP000599009"/>
    </source>
</evidence>
<evidence type="ECO:0000313" key="2">
    <source>
        <dbReference type="EMBL" id="GGJ97055.1"/>
    </source>
</evidence>